<evidence type="ECO:0008006" key="3">
    <source>
        <dbReference type="Google" id="ProtNLM"/>
    </source>
</evidence>
<evidence type="ECO:0000313" key="1">
    <source>
        <dbReference type="EMBL" id="MBB4013285.1"/>
    </source>
</evidence>
<dbReference type="EMBL" id="JACIET010000002">
    <property type="protein sequence ID" value="MBB4013285.1"/>
    <property type="molecule type" value="Genomic_DNA"/>
</dbReference>
<accession>A0A840BJ70</accession>
<dbReference type="Gene3D" id="3.90.1720.10">
    <property type="entry name" value="endopeptidase domain like (from Nostoc punctiforme)"/>
    <property type="match status" value="1"/>
</dbReference>
<name>A0A840BJ70_9RHOO</name>
<gene>
    <name evidence="1" type="ORF">GGR36_002631</name>
</gene>
<dbReference type="RefSeq" id="WP_183635178.1">
    <property type="nucleotide sequence ID" value="NZ_BAABLE010000005.1"/>
</dbReference>
<protein>
    <recommendedName>
        <fullName evidence="3">Permuted papain-like amidase enzyme, YaeF/YiiX, C92 family</fullName>
    </recommendedName>
</protein>
<dbReference type="InterPro" id="IPR038765">
    <property type="entry name" value="Papain-like_cys_pep_sf"/>
</dbReference>
<reference evidence="1 2" key="1">
    <citation type="submission" date="2020-08" db="EMBL/GenBank/DDBJ databases">
        <title>Genomic Encyclopedia of Type Strains, Phase IV (KMG-IV): sequencing the most valuable type-strain genomes for metagenomic binning, comparative biology and taxonomic classification.</title>
        <authorList>
            <person name="Goeker M."/>
        </authorList>
    </citation>
    <scope>NUCLEOTIDE SEQUENCE [LARGE SCALE GENOMIC DNA]</scope>
    <source>
        <strain evidence="1 2">DSM 106739</strain>
    </source>
</reference>
<dbReference type="AlphaFoldDB" id="A0A840BJ70"/>
<evidence type="ECO:0000313" key="2">
    <source>
        <dbReference type="Proteomes" id="UP000561045"/>
    </source>
</evidence>
<dbReference type="Proteomes" id="UP000561045">
    <property type="component" value="Unassembled WGS sequence"/>
</dbReference>
<dbReference type="SUPFAM" id="SSF54001">
    <property type="entry name" value="Cysteine proteinases"/>
    <property type="match status" value="1"/>
</dbReference>
<comment type="caution">
    <text evidence="1">The sequence shown here is derived from an EMBL/GenBank/DDBJ whole genome shotgun (WGS) entry which is preliminary data.</text>
</comment>
<organism evidence="1 2">
    <name type="scientific">Niveibacterium umoris</name>
    <dbReference type="NCBI Taxonomy" id="1193620"/>
    <lineage>
        <taxon>Bacteria</taxon>
        <taxon>Pseudomonadati</taxon>
        <taxon>Pseudomonadota</taxon>
        <taxon>Betaproteobacteria</taxon>
        <taxon>Rhodocyclales</taxon>
        <taxon>Rhodocyclaceae</taxon>
        <taxon>Niveibacterium</taxon>
    </lineage>
</organism>
<proteinExistence type="predicted"/>
<sequence>MTASAIPLSAVRPGDVLLHGGVGPLSDLIAWASNSIYSHAAMALDADTMIEAGATGVITRPMSTRLTDTAHYTLIDVYRFGPPGAGLNAAQLAALEAKARAFLGTPYPLDKLFELGVVCAVRSQLDWPEPLRWLLRVALDHVVESDPNQMVCSEFVYRSYAEADTQPAGALRPVIEVVEQKPAPFPHIDWIALIEEYEDARHHSVNRALPAAPSAPRAVGTAGPTAADPHIAAQAALIRARRARPATRSLAVKEIIDPFPNTATVSPQDFAASPSFSLLGRVLPST</sequence>
<keyword evidence="2" id="KW-1185">Reference proteome</keyword>